<reference evidence="2 3" key="1">
    <citation type="submission" date="2016-10" db="EMBL/GenBank/DDBJ databases">
        <authorList>
            <person name="de Groot N.N."/>
        </authorList>
    </citation>
    <scope>NUCLEOTIDE SEQUENCE [LARGE SCALE GENOMIC DNA]</scope>
    <source>
        <strain evidence="2 3">DSM 21668</strain>
    </source>
</reference>
<dbReference type="InterPro" id="IPR043129">
    <property type="entry name" value="ATPase_NBD"/>
</dbReference>
<dbReference type="OrthoDB" id="9810372at2"/>
<dbReference type="Gene3D" id="3.30.420.40">
    <property type="match status" value="2"/>
</dbReference>
<keyword evidence="3" id="KW-1185">Reference proteome</keyword>
<protein>
    <submittedName>
        <fullName evidence="2">Glucokinase</fullName>
    </submittedName>
</protein>
<dbReference type="GO" id="GO:0016301">
    <property type="term" value="F:kinase activity"/>
    <property type="evidence" value="ECO:0007669"/>
    <property type="project" value="UniProtKB-KW"/>
</dbReference>
<dbReference type="EMBL" id="FNGS01000011">
    <property type="protein sequence ID" value="SDM99883.1"/>
    <property type="molecule type" value="Genomic_DNA"/>
</dbReference>
<name>A0A1G9XUH1_9BACT</name>
<dbReference type="Pfam" id="PF00480">
    <property type="entry name" value="ROK"/>
    <property type="match status" value="1"/>
</dbReference>
<dbReference type="CDD" id="cd23763">
    <property type="entry name" value="ASKHA_ATPase_ROK"/>
    <property type="match status" value="1"/>
</dbReference>
<evidence type="ECO:0000256" key="1">
    <source>
        <dbReference type="ARBA" id="ARBA00006479"/>
    </source>
</evidence>
<evidence type="ECO:0000313" key="2">
    <source>
        <dbReference type="EMBL" id="SDM99883.1"/>
    </source>
</evidence>
<gene>
    <name evidence="2" type="ORF">SAMN04488090_4742</name>
</gene>
<dbReference type="SUPFAM" id="SSF53067">
    <property type="entry name" value="Actin-like ATPase domain"/>
    <property type="match status" value="1"/>
</dbReference>
<keyword evidence="2" id="KW-0808">Transferase</keyword>
<sequence length="313" mass="33470">MADNQYLGIDVGGTNVKMGLVDATTGKISNFYSHDTLSWRQSGHFEERLGDAISLQLLDHPSITKVGIGLPGMINRKRTTPIEITAIPELNNIPLVEYLSKRFPGVSFFLENDANAAALGEFYFGEEKIDENYIFITLGTGVGGAAILNRRIFTGGNGNAMEPGHIPSANGKVLERNIGKNELLQLAENMRAEYTGETQLPGDGSISTTGLVAAAVEGDDLALKIFDKVGEILGDGLASLVRILDINLILIGGGLSASFEFIMPAVHRRLQYWLTPYNLNTLQITRATLGNDAGLLGAASLCFDVQDGAGAGE</sequence>
<dbReference type="RefSeq" id="WP_093208550.1">
    <property type="nucleotide sequence ID" value="NZ_FNGS01000011.1"/>
</dbReference>
<dbReference type="InterPro" id="IPR000600">
    <property type="entry name" value="ROK"/>
</dbReference>
<keyword evidence="2" id="KW-0418">Kinase</keyword>
<proteinExistence type="inferred from homology"/>
<dbReference type="Proteomes" id="UP000198901">
    <property type="component" value="Unassembled WGS sequence"/>
</dbReference>
<dbReference type="PANTHER" id="PTHR18964">
    <property type="entry name" value="ROK (REPRESSOR, ORF, KINASE) FAMILY"/>
    <property type="match status" value="1"/>
</dbReference>
<dbReference type="STRING" id="563176.SAMN04488090_4742"/>
<dbReference type="AlphaFoldDB" id="A0A1G9XUH1"/>
<accession>A0A1G9XUH1</accession>
<evidence type="ECO:0000313" key="3">
    <source>
        <dbReference type="Proteomes" id="UP000198901"/>
    </source>
</evidence>
<organism evidence="2 3">
    <name type="scientific">Siphonobacter aquaeclarae</name>
    <dbReference type="NCBI Taxonomy" id="563176"/>
    <lineage>
        <taxon>Bacteria</taxon>
        <taxon>Pseudomonadati</taxon>
        <taxon>Bacteroidota</taxon>
        <taxon>Cytophagia</taxon>
        <taxon>Cytophagales</taxon>
        <taxon>Cytophagaceae</taxon>
        <taxon>Siphonobacter</taxon>
    </lineage>
</organism>
<comment type="similarity">
    <text evidence="1">Belongs to the ROK (NagC/XylR) family.</text>
</comment>
<dbReference type="PANTHER" id="PTHR18964:SF149">
    <property type="entry name" value="BIFUNCTIONAL UDP-N-ACETYLGLUCOSAMINE 2-EPIMERASE_N-ACETYLMANNOSAMINE KINASE"/>
    <property type="match status" value="1"/>
</dbReference>